<gene>
    <name evidence="2" type="ORF">J2I47_06190</name>
</gene>
<organism evidence="2 3">
    <name type="scientific">Fibrella rubiginis</name>
    <dbReference type="NCBI Taxonomy" id="2817060"/>
    <lineage>
        <taxon>Bacteria</taxon>
        <taxon>Pseudomonadati</taxon>
        <taxon>Bacteroidota</taxon>
        <taxon>Cytophagia</taxon>
        <taxon>Cytophagales</taxon>
        <taxon>Spirosomataceae</taxon>
        <taxon>Fibrella</taxon>
    </lineage>
</organism>
<dbReference type="RefSeq" id="WP_207363670.1">
    <property type="nucleotide sequence ID" value="NZ_JAFMYV010000002.1"/>
</dbReference>
<dbReference type="Pfam" id="PF09722">
    <property type="entry name" value="Xre_MbcA_ParS_C"/>
    <property type="match status" value="1"/>
</dbReference>
<feature type="domain" description="Antitoxin Xre/MbcA/ParS-like toxin-binding" evidence="1">
    <location>
        <begin position="49"/>
        <end position="96"/>
    </location>
</feature>
<evidence type="ECO:0000259" key="1">
    <source>
        <dbReference type="Pfam" id="PF09722"/>
    </source>
</evidence>
<dbReference type="Proteomes" id="UP000664034">
    <property type="component" value="Unassembled WGS sequence"/>
</dbReference>
<sequence>MEITVRVEDSEGPFLMELLRKFSFVQDVKQNQSSIASQIDVLWQQKASKLFETRKDFDSWLKNPNQAIDKRIPVDLLSEDGGFEVVTKLMGRLEHGIMA</sequence>
<keyword evidence="3" id="KW-1185">Reference proteome</keyword>
<dbReference type="EMBL" id="JAFMYV010000002">
    <property type="protein sequence ID" value="MBO0936130.1"/>
    <property type="molecule type" value="Genomic_DNA"/>
</dbReference>
<comment type="caution">
    <text evidence="2">The sequence shown here is derived from an EMBL/GenBank/DDBJ whole genome shotgun (WGS) entry which is preliminary data.</text>
</comment>
<dbReference type="InterPro" id="IPR024467">
    <property type="entry name" value="Xre/MbcA/ParS-like_toxin-bd"/>
</dbReference>
<reference evidence="2" key="1">
    <citation type="submission" date="2021-03" db="EMBL/GenBank/DDBJ databases">
        <title>Fibrella sp. HMF5335 genome sequencing and assembly.</title>
        <authorList>
            <person name="Kang H."/>
            <person name="Kim H."/>
            <person name="Bae S."/>
            <person name="Joh K."/>
        </authorList>
    </citation>
    <scope>NUCLEOTIDE SEQUENCE</scope>
    <source>
        <strain evidence="2">HMF5335</strain>
    </source>
</reference>
<protein>
    <submittedName>
        <fullName evidence="2">DUF2384 domain-containing protein</fullName>
    </submittedName>
</protein>
<evidence type="ECO:0000313" key="2">
    <source>
        <dbReference type="EMBL" id="MBO0936130.1"/>
    </source>
</evidence>
<dbReference type="AlphaFoldDB" id="A0A939K564"/>
<name>A0A939K564_9BACT</name>
<proteinExistence type="predicted"/>
<accession>A0A939K564</accession>
<evidence type="ECO:0000313" key="3">
    <source>
        <dbReference type="Proteomes" id="UP000664034"/>
    </source>
</evidence>